<protein>
    <recommendedName>
        <fullName evidence="1">Aspartyl/glutamyl-tRNA(Asn/Gln) amidotransferase subunit C</fullName>
        <shortName evidence="1">Asp/Glu-ADT subunit C</shortName>
        <ecNumber evidence="1">6.3.5.-</ecNumber>
    </recommendedName>
</protein>
<comment type="function">
    <text evidence="1">Allows the formation of correctly charged Asn-tRNA(Asn) or Gln-tRNA(Gln) through the transamidation of misacylated Asp-tRNA(Asn) or Glu-tRNA(Gln) in organisms which lack either or both of asparaginyl-tRNA or glutaminyl-tRNA synthetases. The reaction takes place in the presence of glutamine and ATP through an activated phospho-Asp-tRNA(Asn) or phospho-Glu-tRNA(Gln).</text>
</comment>
<keyword evidence="1" id="KW-0436">Ligase</keyword>
<evidence type="ECO:0000256" key="1">
    <source>
        <dbReference type="HAMAP-Rule" id="MF_00122"/>
    </source>
</evidence>
<keyword evidence="3" id="KW-1185">Reference proteome</keyword>
<evidence type="ECO:0000313" key="2">
    <source>
        <dbReference type="EMBL" id="AWO00763.1"/>
    </source>
</evidence>
<reference evidence="2 3" key="1">
    <citation type="submission" date="2018-05" db="EMBL/GenBank/DDBJ databases">
        <title>Chitinophaga sp. nov., isolated from rhizosphere soil of Alhagi.</title>
        <authorList>
            <person name="Liu Y."/>
        </authorList>
    </citation>
    <scope>NUCLEOTIDE SEQUENCE [LARGE SCALE GENOMIC DNA]</scope>
    <source>
        <strain evidence="2 3">T22</strain>
    </source>
</reference>
<dbReference type="PANTHER" id="PTHR15004:SF0">
    <property type="entry name" value="GLUTAMYL-TRNA(GLN) AMIDOTRANSFERASE SUBUNIT C, MITOCHONDRIAL"/>
    <property type="match status" value="1"/>
</dbReference>
<proteinExistence type="inferred from homology"/>
<organism evidence="2 3">
    <name type="scientific">Chitinophaga alhagiae</name>
    <dbReference type="NCBI Taxonomy" id="2203219"/>
    <lineage>
        <taxon>Bacteria</taxon>
        <taxon>Pseudomonadati</taxon>
        <taxon>Bacteroidota</taxon>
        <taxon>Chitinophagia</taxon>
        <taxon>Chitinophagales</taxon>
        <taxon>Chitinophagaceae</taxon>
        <taxon>Chitinophaga</taxon>
    </lineage>
</organism>
<dbReference type="SUPFAM" id="SSF141000">
    <property type="entry name" value="Glu-tRNAGln amidotransferase C subunit"/>
    <property type="match status" value="1"/>
</dbReference>
<comment type="catalytic activity">
    <reaction evidence="1">
        <text>L-glutamyl-tRNA(Gln) + L-glutamine + ATP + H2O = L-glutaminyl-tRNA(Gln) + L-glutamate + ADP + phosphate + H(+)</text>
        <dbReference type="Rhea" id="RHEA:17521"/>
        <dbReference type="Rhea" id="RHEA-COMP:9681"/>
        <dbReference type="Rhea" id="RHEA-COMP:9684"/>
        <dbReference type="ChEBI" id="CHEBI:15377"/>
        <dbReference type="ChEBI" id="CHEBI:15378"/>
        <dbReference type="ChEBI" id="CHEBI:29985"/>
        <dbReference type="ChEBI" id="CHEBI:30616"/>
        <dbReference type="ChEBI" id="CHEBI:43474"/>
        <dbReference type="ChEBI" id="CHEBI:58359"/>
        <dbReference type="ChEBI" id="CHEBI:78520"/>
        <dbReference type="ChEBI" id="CHEBI:78521"/>
        <dbReference type="ChEBI" id="CHEBI:456216"/>
    </reaction>
</comment>
<comment type="catalytic activity">
    <reaction evidence="1">
        <text>L-aspartyl-tRNA(Asn) + L-glutamine + ATP + H2O = L-asparaginyl-tRNA(Asn) + L-glutamate + ADP + phosphate + 2 H(+)</text>
        <dbReference type="Rhea" id="RHEA:14513"/>
        <dbReference type="Rhea" id="RHEA-COMP:9674"/>
        <dbReference type="Rhea" id="RHEA-COMP:9677"/>
        <dbReference type="ChEBI" id="CHEBI:15377"/>
        <dbReference type="ChEBI" id="CHEBI:15378"/>
        <dbReference type="ChEBI" id="CHEBI:29985"/>
        <dbReference type="ChEBI" id="CHEBI:30616"/>
        <dbReference type="ChEBI" id="CHEBI:43474"/>
        <dbReference type="ChEBI" id="CHEBI:58359"/>
        <dbReference type="ChEBI" id="CHEBI:78515"/>
        <dbReference type="ChEBI" id="CHEBI:78516"/>
        <dbReference type="ChEBI" id="CHEBI:456216"/>
    </reaction>
</comment>
<dbReference type="EC" id="6.3.5.-" evidence="1"/>
<dbReference type="NCBIfam" id="TIGR00135">
    <property type="entry name" value="gatC"/>
    <property type="match status" value="1"/>
</dbReference>
<dbReference type="Pfam" id="PF02686">
    <property type="entry name" value="GatC"/>
    <property type="match status" value="1"/>
</dbReference>
<keyword evidence="1" id="KW-0648">Protein biosynthesis</keyword>
<keyword evidence="1" id="KW-0067">ATP-binding</keyword>
<dbReference type="EMBL" id="CP029600">
    <property type="protein sequence ID" value="AWO00763.1"/>
    <property type="molecule type" value="Genomic_DNA"/>
</dbReference>
<dbReference type="InterPro" id="IPR036113">
    <property type="entry name" value="Asp/Glu-ADT_sf_sub_c"/>
</dbReference>
<dbReference type="Gene3D" id="1.10.20.60">
    <property type="entry name" value="Glu-tRNAGln amidotransferase C subunit, N-terminal domain"/>
    <property type="match status" value="1"/>
</dbReference>
<dbReference type="Proteomes" id="UP000246099">
    <property type="component" value="Chromosome"/>
</dbReference>
<gene>
    <name evidence="1" type="primary">gatC</name>
    <name evidence="2" type="ORF">DLD77_03140</name>
</gene>
<keyword evidence="1" id="KW-0547">Nucleotide-binding</keyword>
<sequence length="96" mass="10781">MEVNDALIRQLGTLARLDINPAESEEIRQDLQRMITFVEKLAELDTANVKPLLHMTADTNVLRNDEVLPGISREEGLKNAPAHTGEYFSVPKVIKK</sequence>
<name>A0ABM6W9X9_9BACT</name>
<evidence type="ECO:0000313" key="3">
    <source>
        <dbReference type="Proteomes" id="UP000246099"/>
    </source>
</evidence>
<dbReference type="InterPro" id="IPR003837">
    <property type="entry name" value="GatC"/>
</dbReference>
<comment type="similarity">
    <text evidence="1">Belongs to the GatC family.</text>
</comment>
<comment type="subunit">
    <text evidence="1">Heterotrimer of A, B and C subunits.</text>
</comment>
<dbReference type="HAMAP" id="MF_00122">
    <property type="entry name" value="GatC"/>
    <property type="match status" value="1"/>
</dbReference>
<dbReference type="PANTHER" id="PTHR15004">
    <property type="entry name" value="GLUTAMYL-TRNA(GLN) AMIDOTRANSFERASE SUBUNIT C, MITOCHONDRIAL"/>
    <property type="match status" value="1"/>
</dbReference>
<accession>A0ABM6W9X9</accession>
<dbReference type="RefSeq" id="WP_119076549.1">
    <property type="nucleotide sequence ID" value="NZ_CP029600.1"/>
</dbReference>